<keyword evidence="2" id="KW-0349">Heme</keyword>
<dbReference type="PANTHER" id="PTHR47955:SF8">
    <property type="entry name" value="CYTOCHROME P450 71D11-LIKE"/>
    <property type="match status" value="1"/>
</dbReference>
<dbReference type="Pfam" id="PF00067">
    <property type="entry name" value="p450"/>
    <property type="match status" value="1"/>
</dbReference>
<accession>A0ABU6QW36</accession>
<reference evidence="6 7" key="1">
    <citation type="journal article" date="2023" name="Plants (Basel)">
        <title>Bridging the Gap: Combining Genomics and Transcriptomics Approaches to Understand Stylosanthes scabra, an Orphan Legume from the Brazilian Caatinga.</title>
        <authorList>
            <person name="Ferreira-Neto J.R.C."/>
            <person name="da Silva M.D."/>
            <person name="Binneck E."/>
            <person name="de Melo N.F."/>
            <person name="da Silva R.H."/>
            <person name="de Melo A.L.T.M."/>
            <person name="Pandolfi V."/>
            <person name="Bustamante F.O."/>
            <person name="Brasileiro-Vidal A.C."/>
            <person name="Benko-Iseppon A.M."/>
        </authorList>
    </citation>
    <scope>NUCLEOTIDE SEQUENCE [LARGE SCALE GENOMIC DNA]</scope>
    <source>
        <tissue evidence="6">Leaves</tissue>
    </source>
</reference>
<organism evidence="6 7">
    <name type="scientific">Stylosanthes scabra</name>
    <dbReference type="NCBI Taxonomy" id="79078"/>
    <lineage>
        <taxon>Eukaryota</taxon>
        <taxon>Viridiplantae</taxon>
        <taxon>Streptophyta</taxon>
        <taxon>Embryophyta</taxon>
        <taxon>Tracheophyta</taxon>
        <taxon>Spermatophyta</taxon>
        <taxon>Magnoliopsida</taxon>
        <taxon>eudicotyledons</taxon>
        <taxon>Gunneridae</taxon>
        <taxon>Pentapetalae</taxon>
        <taxon>rosids</taxon>
        <taxon>fabids</taxon>
        <taxon>Fabales</taxon>
        <taxon>Fabaceae</taxon>
        <taxon>Papilionoideae</taxon>
        <taxon>50 kb inversion clade</taxon>
        <taxon>dalbergioids sensu lato</taxon>
        <taxon>Dalbergieae</taxon>
        <taxon>Pterocarpus clade</taxon>
        <taxon>Stylosanthes</taxon>
    </lineage>
</organism>
<protein>
    <recommendedName>
        <fullName evidence="8">Cytochrome P450</fullName>
    </recommendedName>
</protein>
<name>A0ABU6QW36_9FABA</name>
<dbReference type="SUPFAM" id="SSF48264">
    <property type="entry name" value="Cytochrome P450"/>
    <property type="match status" value="1"/>
</dbReference>
<comment type="caution">
    <text evidence="6">The sequence shown here is derived from an EMBL/GenBank/DDBJ whole genome shotgun (WGS) entry which is preliminary data.</text>
</comment>
<evidence type="ECO:0000256" key="5">
    <source>
        <dbReference type="ARBA" id="ARBA00023004"/>
    </source>
</evidence>
<evidence type="ECO:0000256" key="2">
    <source>
        <dbReference type="ARBA" id="ARBA00022617"/>
    </source>
</evidence>
<evidence type="ECO:0008006" key="8">
    <source>
        <dbReference type="Google" id="ProtNLM"/>
    </source>
</evidence>
<evidence type="ECO:0000256" key="4">
    <source>
        <dbReference type="ARBA" id="ARBA00023002"/>
    </source>
</evidence>
<dbReference type="InterPro" id="IPR001128">
    <property type="entry name" value="Cyt_P450"/>
</dbReference>
<dbReference type="InterPro" id="IPR036396">
    <property type="entry name" value="Cyt_P450_sf"/>
</dbReference>
<evidence type="ECO:0000313" key="6">
    <source>
        <dbReference type="EMBL" id="MED6115998.1"/>
    </source>
</evidence>
<evidence type="ECO:0000256" key="3">
    <source>
        <dbReference type="ARBA" id="ARBA00022723"/>
    </source>
</evidence>
<dbReference type="EMBL" id="JASCZI010002236">
    <property type="protein sequence ID" value="MED6115998.1"/>
    <property type="molecule type" value="Genomic_DNA"/>
</dbReference>
<keyword evidence="5" id="KW-0408">Iron</keyword>
<proteinExistence type="inferred from homology"/>
<comment type="similarity">
    <text evidence="1">Belongs to the cytochrome P450 family.</text>
</comment>
<keyword evidence="4" id="KW-0560">Oxidoreductase</keyword>
<evidence type="ECO:0000256" key="1">
    <source>
        <dbReference type="ARBA" id="ARBA00010617"/>
    </source>
</evidence>
<dbReference type="Gene3D" id="1.10.630.10">
    <property type="entry name" value="Cytochrome P450"/>
    <property type="match status" value="1"/>
</dbReference>
<evidence type="ECO:0000313" key="7">
    <source>
        <dbReference type="Proteomes" id="UP001341840"/>
    </source>
</evidence>
<sequence>MYLLNYNPNHEKLPPGPRKLPIIGNLHQLTAAGSLPHRSLTELAKKHGPIMHLKLGENPSVVISYPELAMDIIKTHDVCFQTRPHPLVSESLTFGSSDIAFAPCGDMWRQLRKICTTELLSVKRVQSFSHIRDEESAKLIESVCIGKIPEDKNEIEEFISLTRKVTEMASGFYLADLFPSVKPLYYLTGMKSKVGKLQNKLEKIFDNIIMEHQHKKKKQDAKEEEDLVDVLLRFHQNRSTNHQLHITTGTIKAVLLVSFRIQEVRVMGV</sequence>
<dbReference type="Proteomes" id="UP001341840">
    <property type="component" value="Unassembled WGS sequence"/>
</dbReference>
<gene>
    <name evidence="6" type="ORF">PIB30_095966</name>
</gene>
<keyword evidence="3" id="KW-0479">Metal-binding</keyword>
<dbReference type="PANTHER" id="PTHR47955">
    <property type="entry name" value="CYTOCHROME P450 FAMILY 71 PROTEIN"/>
    <property type="match status" value="1"/>
</dbReference>
<keyword evidence="7" id="KW-1185">Reference proteome</keyword>